<dbReference type="EMBL" id="MT142074">
    <property type="protein sequence ID" value="QJA74100.1"/>
    <property type="molecule type" value="Genomic_DNA"/>
</dbReference>
<name>A0A6M3ISF8_9ZZZZ</name>
<proteinExistence type="predicted"/>
<organism evidence="1">
    <name type="scientific">viral metagenome</name>
    <dbReference type="NCBI Taxonomy" id="1070528"/>
    <lineage>
        <taxon>unclassified sequences</taxon>
        <taxon>metagenomes</taxon>
        <taxon>organismal metagenomes</taxon>
    </lineage>
</organism>
<dbReference type="EMBL" id="MT141399">
    <property type="protein sequence ID" value="QJA60181.1"/>
    <property type="molecule type" value="Genomic_DNA"/>
</dbReference>
<protein>
    <submittedName>
        <fullName evidence="1">Uncharacterized protein</fullName>
    </submittedName>
</protein>
<sequence length="105" mass="12397">MKLDKFILKGKKIVAVDLMVWAEWFEKVKKERIVKQTTLPNGKWVSTVFLGVDHNFGLSGRPLLFETMVFKSNNELNEIDMDRYSTWEEAEYGHKEMVKKWKATI</sequence>
<evidence type="ECO:0000313" key="2">
    <source>
        <dbReference type="EMBL" id="QJA74100.1"/>
    </source>
</evidence>
<gene>
    <name evidence="2" type="ORF">MM415A02103_0011</name>
    <name evidence="1" type="ORF">MM415B01169_0014</name>
</gene>
<evidence type="ECO:0000313" key="1">
    <source>
        <dbReference type="EMBL" id="QJA60181.1"/>
    </source>
</evidence>
<accession>A0A6M3ISF8</accession>
<reference evidence="1" key="1">
    <citation type="submission" date="2020-03" db="EMBL/GenBank/DDBJ databases">
        <title>The deep terrestrial virosphere.</title>
        <authorList>
            <person name="Holmfeldt K."/>
            <person name="Nilsson E."/>
            <person name="Simone D."/>
            <person name="Lopez-Fernandez M."/>
            <person name="Wu X."/>
            <person name="de Brujin I."/>
            <person name="Lundin D."/>
            <person name="Andersson A."/>
            <person name="Bertilsson S."/>
            <person name="Dopson M."/>
        </authorList>
    </citation>
    <scope>NUCLEOTIDE SEQUENCE</scope>
    <source>
        <strain evidence="2">MM415A02103</strain>
        <strain evidence="1">MM415B01169</strain>
    </source>
</reference>
<dbReference type="AlphaFoldDB" id="A0A6M3ISF8"/>